<evidence type="ECO:0000313" key="4">
    <source>
        <dbReference type="Proteomes" id="UP000247498"/>
    </source>
</evidence>
<gene>
    <name evidence="3" type="ORF">Rsub_04120</name>
</gene>
<accession>A0A2V0P0L3</accession>
<dbReference type="Proteomes" id="UP000247498">
    <property type="component" value="Unassembled WGS sequence"/>
</dbReference>
<keyword evidence="4" id="KW-1185">Reference proteome</keyword>
<dbReference type="PANTHER" id="PTHR45086:SF1">
    <property type="entry name" value="WD REPEAT-CONTAINING PROTEIN PCN"/>
    <property type="match status" value="1"/>
</dbReference>
<name>A0A2V0P0L3_9CHLO</name>
<dbReference type="GO" id="GO:0010073">
    <property type="term" value="P:meristem maintenance"/>
    <property type="evidence" value="ECO:0007669"/>
    <property type="project" value="InterPro"/>
</dbReference>
<dbReference type="SMART" id="SM00320">
    <property type="entry name" value="WD40"/>
    <property type="match status" value="7"/>
</dbReference>
<feature type="compositionally biased region" description="Basic residues" evidence="2">
    <location>
        <begin position="784"/>
        <end position="793"/>
    </location>
</feature>
<feature type="region of interest" description="Disordered" evidence="2">
    <location>
        <begin position="783"/>
        <end position="802"/>
    </location>
</feature>
<comment type="caution">
    <text evidence="3">The sequence shown here is derived from an EMBL/GenBank/DDBJ whole genome shotgun (WGS) entry which is preliminary data.</text>
</comment>
<feature type="compositionally biased region" description="Low complexity" evidence="2">
    <location>
        <begin position="620"/>
        <end position="630"/>
    </location>
</feature>
<dbReference type="OrthoDB" id="8883818at2759"/>
<dbReference type="Gene3D" id="2.130.10.10">
    <property type="entry name" value="YVTN repeat-like/Quinoprotein amine dehydrogenase"/>
    <property type="match status" value="4"/>
</dbReference>
<dbReference type="STRING" id="307507.A0A2V0P0L3"/>
<proteinExistence type="predicted"/>
<dbReference type="InterPro" id="IPR044622">
    <property type="entry name" value="PCN"/>
</dbReference>
<protein>
    <submittedName>
        <fullName evidence="3">Uncharacterized protein</fullName>
    </submittedName>
</protein>
<dbReference type="InterPro" id="IPR001680">
    <property type="entry name" value="WD40_rpt"/>
</dbReference>
<dbReference type="PROSITE" id="PS50082">
    <property type="entry name" value="WD_REPEATS_2"/>
    <property type="match status" value="1"/>
</dbReference>
<feature type="region of interest" description="Disordered" evidence="2">
    <location>
        <begin position="575"/>
        <end position="630"/>
    </location>
</feature>
<organism evidence="3 4">
    <name type="scientific">Raphidocelis subcapitata</name>
    <dbReference type="NCBI Taxonomy" id="307507"/>
    <lineage>
        <taxon>Eukaryota</taxon>
        <taxon>Viridiplantae</taxon>
        <taxon>Chlorophyta</taxon>
        <taxon>core chlorophytes</taxon>
        <taxon>Chlorophyceae</taxon>
        <taxon>CS clade</taxon>
        <taxon>Sphaeropleales</taxon>
        <taxon>Selenastraceae</taxon>
        <taxon>Raphidocelis</taxon>
    </lineage>
</organism>
<dbReference type="GO" id="GO:0035266">
    <property type="term" value="P:meristem growth"/>
    <property type="evidence" value="ECO:0007669"/>
    <property type="project" value="InterPro"/>
</dbReference>
<evidence type="ECO:0000256" key="1">
    <source>
        <dbReference type="PROSITE-ProRule" id="PRU00221"/>
    </source>
</evidence>
<dbReference type="SUPFAM" id="SSF50978">
    <property type="entry name" value="WD40 repeat-like"/>
    <property type="match status" value="2"/>
</dbReference>
<dbReference type="EMBL" id="BDRX01000024">
    <property type="protein sequence ID" value="GBF91380.1"/>
    <property type="molecule type" value="Genomic_DNA"/>
</dbReference>
<feature type="compositionally biased region" description="Low complexity" evidence="2">
    <location>
        <begin position="16"/>
        <end position="30"/>
    </location>
</feature>
<feature type="compositionally biased region" description="Gly residues" evidence="2">
    <location>
        <begin position="594"/>
        <end position="605"/>
    </location>
</feature>
<evidence type="ECO:0000313" key="3">
    <source>
        <dbReference type="EMBL" id="GBF91380.1"/>
    </source>
</evidence>
<evidence type="ECO:0000256" key="2">
    <source>
        <dbReference type="SAM" id="MobiDB-lite"/>
    </source>
</evidence>
<dbReference type="AlphaFoldDB" id="A0A2V0P0L3"/>
<reference evidence="3 4" key="1">
    <citation type="journal article" date="2018" name="Sci. Rep.">
        <title>Raphidocelis subcapitata (=Pseudokirchneriella subcapitata) provides an insight into genome evolution and environmental adaptations in the Sphaeropleales.</title>
        <authorList>
            <person name="Suzuki S."/>
            <person name="Yamaguchi H."/>
            <person name="Nakajima N."/>
            <person name="Kawachi M."/>
        </authorList>
    </citation>
    <scope>NUCLEOTIDE SEQUENCE [LARGE SCALE GENOMIC DNA]</scope>
    <source>
        <strain evidence="3 4">NIES-35</strain>
    </source>
</reference>
<dbReference type="InParanoid" id="A0A2V0P0L3"/>
<feature type="repeat" description="WD" evidence="1">
    <location>
        <begin position="197"/>
        <end position="238"/>
    </location>
</feature>
<keyword evidence="1" id="KW-0853">WD repeat</keyword>
<dbReference type="InterPro" id="IPR036322">
    <property type="entry name" value="WD40_repeat_dom_sf"/>
</dbReference>
<sequence>MSPAASRGGKRGRAPGGAAATAADDAPPGGLTALHRWRSPPWTVAPVTALAACPDGTAVAAAYENGRVEVWHLAHLCRLASIPGWDGADLSSLAWARDPEARRWRLFAGSLDGAVYEVDFDRQQLVHASDSYGGAVWALAARPAAAGAAGGEAAGAAGGGEGEDDAPQELVAACDDGSLRVLRVSARGAGCEYVRSVARTEGRALSVAWHPEGRAVVSGGSDGCIHVWDYASGRELMRITAAVRSAAPPCVWALAVLPDGTIVSGDSDGATQFWEGRFGALITRLQQHVADVMAVAASADGRFVYSAGADPRVAVFARVRDGASGAERWSYLAHKSPHSHEVRALAATARGAEEEELLLSGGVDGQLVAYPALRITQEHPVRLSKAPQAPLLELAPRPAGGAPRLLLAQGRSVTLWRVGRAAARPAGAAAATGAQGQGQAHVQEGDPLDLVEPPACIAELKLRGPRHAACAAVSPDGACVAVSDAGGVRLFAVDEAADGAVAVRRIRGGDGAQQWRAGGGGAGGGVGALPPPAVCMAFAADGGAVFCADAAGWVRRVDAQTGCVTAAVRLEAGGGGAAAAAAPPRRGSEDGDGGEASGSGSGSGSGSDSDDDDAPHAARHAPASAPRSAAAAAQPAISRLVASPDGRWLAAASGAGVQVLALSEGGGVGPAGPLLLLGDAADGGAPPVTALAFGPDGDVLAVANAADGLAAYSLPGRAPTKWSGDHSEPLARLLGLLPGTIERLSFAPAGRAGRPARSVLAQSAGGVAHFDLEAPLSAEALDAKRRRGPHKPRPGSAAAAAGRNGRVLPLDSPCLFLGYIGPAAALLVEKPWEDVTAGLPAPLYRHKYGT</sequence>
<dbReference type="FunCoup" id="A0A2V0P0L3">
    <property type="interactions" value="1784"/>
</dbReference>
<dbReference type="PROSITE" id="PS50294">
    <property type="entry name" value="WD_REPEATS_REGION"/>
    <property type="match status" value="1"/>
</dbReference>
<dbReference type="Pfam" id="PF00400">
    <property type="entry name" value="WD40"/>
    <property type="match status" value="2"/>
</dbReference>
<feature type="region of interest" description="Disordered" evidence="2">
    <location>
        <begin position="1"/>
        <end position="33"/>
    </location>
</feature>
<dbReference type="PANTHER" id="PTHR45086">
    <property type="entry name" value="WD REPEAT-CONTAINING PROTEIN PCN"/>
    <property type="match status" value="1"/>
</dbReference>
<dbReference type="InterPro" id="IPR015943">
    <property type="entry name" value="WD40/YVTN_repeat-like_dom_sf"/>
</dbReference>